<name>A0A521EPL7_9RHOB</name>
<proteinExistence type="inferred from homology"/>
<keyword evidence="3 5" id="KW-0808">Transferase</keyword>
<dbReference type="Pfam" id="PF00535">
    <property type="entry name" value="Glycos_transf_2"/>
    <property type="match status" value="1"/>
</dbReference>
<reference evidence="5 6" key="1">
    <citation type="submission" date="2017-05" db="EMBL/GenBank/DDBJ databases">
        <authorList>
            <person name="Varghese N."/>
            <person name="Submissions S."/>
        </authorList>
    </citation>
    <scope>NUCLEOTIDE SEQUENCE [LARGE SCALE GENOMIC DNA]</scope>
    <source>
        <strain evidence="5 6">DSM 100094</strain>
    </source>
</reference>
<gene>
    <name evidence="5" type="ORF">SAMN06265221_11480</name>
</gene>
<evidence type="ECO:0000256" key="3">
    <source>
        <dbReference type="ARBA" id="ARBA00022679"/>
    </source>
</evidence>
<sequence>MTRISALTIASGRAAHLANLVRGLQAQTRRPDELVIAVMQEDDYADLPPTDFPIRQLHVSGTELPLAAARNMAADAATGDSLIFIDVDCIPDPGFVQDYLDRMAGQRGLFMGEVLYLPGGAARDGLDFDRFAALAVRHSDRAAPPKTDLAACPDYRCFWSLNFAMHRRCWQDSPRFDTRFTGYGGEDTDFGKTLQERGVPIWWIRGGRVYHQYHPHCMPPVHHLHSVVRNAEIFAQKWGHRTMEHWLYAFQLMGLISNGPEGIRILRAPDERDFALCRQQAHMPYANTRRVLDRLHGISPEQTGAARDQEVRHAQGALLHPAVP</sequence>
<dbReference type="RefSeq" id="WP_142663941.1">
    <property type="nucleotide sequence ID" value="NZ_FXTK01000014.1"/>
</dbReference>
<dbReference type="PANTHER" id="PTHR43179:SF12">
    <property type="entry name" value="GALACTOFURANOSYLTRANSFERASE GLFT2"/>
    <property type="match status" value="1"/>
</dbReference>
<dbReference type="OrthoDB" id="6653642at2"/>
<keyword evidence="2" id="KW-0328">Glycosyltransferase</keyword>
<evidence type="ECO:0000313" key="5">
    <source>
        <dbReference type="EMBL" id="SMO85865.1"/>
    </source>
</evidence>
<accession>A0A521EPL7</accession>
<dbReference type="GO" id="GO:0016757">
    <property type="term" value="F:glycosyltransferase activity"/>
    <property type="evidence" value="ECO:0007669"/>
    <property type="project" value="UniProtKB-KW"/>
</dbReference>
<dbReference type="EMBL" id="FXTK01000014">
    <property type="protein sequence ID" value="SMO85865.1"/>
    <property type="molecule type" value="Genomic_DNA"/>
</dbReference>
<organism evidence="5 6">
    <name type="scientific">Paracoccus laeviglucosivorans</name>
    <dbReference type="NCBI Taxonomy" id="1197861"/>
    <lineage>
        <taxon>Bacteria</taxon>
        <taxon>Pseudomonadati</taxon>
        <taxon>Pseudomonadota</taxon>
        <taxon>Alphaproteobacteria</taxon>
        <taxon>Rhodobacterales</taxon>
        <taxon>Paracoccaceae</taxon>
        <taxon>Paracoccus</taxon>
    </lineage>
</organism>
<evidence type="ECO:0000313" key="6">
    <source>
        <dbReference type="Proteomes" id="UP000319014"/>
    </source>
</evidence>
<dbReference type="PANTHER" id="PTHR43179">
    <property type="entry name" value="RHAMNOSYLTRANSFERASE WBBL"/>
    <property type="match status" value="1"/>
</dbReference>
<comment type="similarity">
    <text evidence="1">Belongs to the glycosyltransferase 2 family.</text>
</comment>
<dbReference type="Gene3D" id="3.90.550.10">
    <property type="entry name" value="Spore Coat Polysaccharide Biosynthesis Protein SpsA, Chain A"/>
    <property type="match status" value="1"/>
</dbReference>
<feature type="domain" description="Glycosyltransferase 2-like" evidence="4">
    <location>
        <begin position="51"/>
        <end position="114"/>
    </location>
</feature>
<evidence type="ECO:0000259" key="4">
    <source>
        <dbReference type="Pfam" id="PF00535"/>
    </source>
</evidence>
<dbReference type="InterPro" id="IPR001173">
    <property type="entry name" value="Glyco_trans_2-like"/>
</dbReference>
<dbReference type="InterPro" id="IPR029044">
    <property type="entry name" value="Nucleotide-diphossugar_trans"/>
</dbReference>
<dbReference type="SUPFAM" id="SSF53448">
    <property type="entry name" value="Nucleotide-diphospho-sugar transferases"/>
    <property type="match status" value="1"/>
</dbReference>
<evidence type="ECO:0000256" key="1">
    <source>
        <dbReference type="ARBA" id="ARBA00006739"/>
    </source>
</evidence>
<dbReference type="AlphaFoldDB" id="A0A521EPL7"/>
<keyword evidence="6" id="KW-1185">Reference proteome</keyword>
<evidence type="ECO:0000256" key="2">
    <source>
        <dbReference type="ARBA" id="ARBA00022676"/>
    </source>
</evidence>
<dbReference type="Proteomes" id="UP000319014">
    <property type="component" value="Unassembled WGS sequence"/>
</dbReference>
<protein>
    <submittedName>
        <fullName evidence="5">Glycosyltransferase, GT2 family</fullName>
    </submittedName>
</protein>